<organism evidence="1 2">
    <name type="scientific">Crotalaria pallida</name>
    <name type="common">Smooth rattlebox</name>
    <name type="synonym">Crotalaria striata</name>
    <dbReference type="NCBI Taxonomy" id="3830"/>
    <lineage>
        <taxon>Eukaryota</taxon>
        <taxon>Viridiplantae</taxon>
        <taxon>Streptophyta</taxon>
        <taxon>Embryophyta</taxon>
        <taxon>Tracheophyta</taxon>
        <taxon>Spermatophyta</taxon>
        <taxon>Magnoliopsida</taxon>
        <taxon>eudicotyledons</taxon>
        <taxon>Gunneridae</taxon>
        <taxon>Pentapetalae</taxon>
        <taxon>rosids</taxon>
        <taxon>fabids</taxon>
        <taxon>Fabales</taxon>
        <taxon>Fabaceae</taxon>
        <taxon>Papilionoideae</taxon>
        <taxon>50 kb inversion clade</taxon>
        <taxon>genistoids sensu lato</taxon>
        <taxon>core genistoids</taxon>
        <taxon>Crotalarieae</taxon>
        <taxon>Crotalaria</taxon>
    </lineage>
</organism>
<evidence type="ECO:0000313" key="1">
    <source>
        <dbReference type="EMBL" id="KAK7276585.1"/>
    </source>
</evidence>
<comment type="caution">
    <text evidence="1">The sequence shown here is derived from an EMBL/GenBank/DDBJ whole genome shotgun (WGS) entry which is preliminary data.</text>
</comment>
<name>A0AAN9FNG7_CROPI</name>
<accession>A0AAN9FNG7</accession>
<evidence type="ECO:0000313" key="2">
    <source>
        <dbReference type="Proteomes" id="UP001372338"/>
    </source>
</evidence>
<keyword evidence="2" id="KW-1185">Reference proteome</keyword>
<gene>
    <name evidence="1" type="ORF">RIF29_17728</name>
</gene>
<reference evidence="1 2" key="1">
    <citation type="submission" date="2024-01" db="EMBL/GenBank/DDBJ databases">
        <title>The genomes of 5 underutilized Papilionoideae crops provide insights into root nodulation and disease resistanc.</title>
        <authorList>
            <person name="Yuan L."/>
        </authorList>
    </citation>
    <scope>NUCLEOTIDE SEQUENCE [LARGE SCALE GENOMIC DNA]</scope>
    <source>
        <strain evidence="1">ZHUSHIDOU_FW_LH</strain>
        <tissue evidence="1">Leaf</tissue>
    </source>
</reference>
<protein>
    <submittedName>
        <fullName evidence="1">Uncharacterized protein</fullName>
    </submittedName>
</protein>
<dbReference type="EMBL" id="JAYWIO010000003">
    <property type="protein sequence ID" value="KAK7276585.1"/>
    <property type="molecule type" value="Genomic_DNA"/>
</dbReference>
<dbReference type="Proteomes" id="UP001372338">
    <property type="component" value="Unassembled WGS sequence"/>
</dbReference>
<proteinExistence type="predicted"/>
<sequence length="69" mass="7488">MCVYYQCSPPLCGLIMGENWLDGWKGGLSCIAPFSPNAYPLPCEMGSIAVGLACVEFPCPVQWRDQLGC</sequence>
<dbReference type="AlphaFoldDB" id="A0AAN9FNG7"/>